<evidence type="ECO:0000256" key="1">
    <source>
        <dbReference type="SAM" id="SignalP"/>
    </source>
</evidence>
<proteinExistence type="predicted"/>
<accession>A0A5B7F2Q8</accession>
<protein>
    <submittedName>
        <fullName evidence="2">Uncharacterized protein</fullName>
    </submittedName>
</protein>
<comment type="caution">
    <text evidence="2">The sequence shown here is derived from an EMBL/GenBank/DDBJ whole genome shotgun (WGS) entry which is preliminary data.</text>
</comment>
<keyword evidence="3" id="KW-1185">Reference proteome</keyword>
<dbReference type="EMBL" id="VSRR010005000">
    <property type="protein sequence ID" value="MPC41301.1"/>
    <property type="molecule type" value="Genomic_DNA"/>
</dbReference>
<dbReference type="AlphaFoldDB" id="A0A5B7F2Q8"/>
<dbReference type="Proteomes" id="UP000324222">
    <property type="component" value="Unassembled WGS sequence"/>
</dbReference>
<organism evidence="2 3">
    <name type="scientific">Portunus trituberculatus</name>
    <name type="common">Swimming crab</name>
    <name type="synonym">Neptunus trituberculatus</name>
    <dbReference type="NCBI Taxonomy" id="210409"/>
    <lineage>
        <taxon>Eukaryota</taxon>
        <taxon>Metazoa</taxon>
        <taxon>Ecdysozoa</taxon>
        <taxon>Arthropoda</taxon>
        <taxon>Crustacea</taxon>
        <taxon>Multicrustacea</taxon>
        <taxon>Malacostraca</taxon>
        <taxon>Eumalacostraca</taxon>
        <taxon>Eucarida</taxon>
        <taxon>Decapoda</taxon>
        <taxon>Pleocyemata</taxon>
        <taxon>Brachyura</taxon>
        <taxon>Eubrachyura</taxon>
        <taxon>Portunoidea</taxon>
        <taxon>Portunidae</taxon>
        <taxon>Portuninae</taxon>
        <taxon>Portunus</taxon>
    </lineage>
</organism>
<sequence>MFKEKIVLFLACPTVQAALVDNNLITTKERDVKPNLIFSQTQLNGILLAFMENVAVVFSARGDGGKASRGQPGVFR</sequence>
<evidence type="ECO:0000313" key="3">
    <source>
        <dbReference type="Proteomes" id="UP000324222"/>
    </source>
</evidence>
<name>A0A5B7F2Q8_PORTR</name>
<evidence type="ECO:0000313" key="2">
    <source>
        <dbReference type="EMBL" id="MPC41301.1"/>
    </source>
</evidence>
<feature type="chain" id="PRO_5022708400" evidence="1">
    <location>
        <begin position="18"/>
        <end position="76"/>
    </location>
</feature>
<feature type="signal peptide" evidence="1">
    <location>
        <begin position="1"/>
        <end position="17"/>
    </location>
</feature>
<reference evidence="2 3" key="1">
    <citation type="submission" date="2019-05" db="EMBL/GenBank/DDBJ databases">
        <title>Another draft genome of Portunus trituberculatus and its Hox gene families provides insights of decapod evolution.</title>
        <authorList>
            <person name="Jeong J.-H."/>
            <person name="Song I."/>
            <person name="Kim S."/>
            <person name="Choi T."/>
            <person name="Kim D."/>
            <person name="Ryu S."/>
            <person name="Kim W."/>
        </authorList>
    </citation>
    <scope>NUCLEOTIDE SEQUENCE [LARGE SCALE GENOMIC DNA]</scope>
    <source>
        <tissue evidence="2">Muscle</tissue>
    </source>
</reference>
<gene>
    <name evidence="2" type="ORF">E2C01_034889</name>
</gene>
<keyword evidence="1" id="KW-0732">Signal</keyword>